<dbReference type="EMBL" id="MU277232">
    <property type="protein sequence ID" value="KAI0058727.1"/>
    <property type="molecule type" value="Genomic_DNA"/>
</dbReference>
<reference evidence="1" key="2">
    <citation type="journal article" date="2022" name="New Phytol.">
        <title>Evolutionary transition to the ectomycorrhizal habit in the genomes of a hyperdiverse lineage of mushroom-forming fungi.</title>
        <authorList>
            <person name="Looney B."/>
            <person name="Miyauchi S."/>
            <person name="Morin E."/>
            <person name="Drula E."/>
            <person name="Courty P.E."/>
            <person name="Kohler A."/>
            <person name="Kuo A."/>
            <person name="LaButti K."/>
            <person name="Pangilinan J."/>
            <person name="Lipzen A."/>
            <person name="Riley R."/>
            <person name="Andreopoulos W."/>
            <person name="He G."/>
            <person name="Johnson J."/>
            <person name="Nolan M."/>
            <person name="Tritt A."/>
            <person name="Barry K.W."/>
            <person name="Grigoriev I.V."/>
            <person name="Nagy L.G."/>
            <person name="Hibbett D."/>
            <person name="Henrissat B."/>
            <person name="Matheny P.B."/>
            <person name="Labbe J."/>
            <person name="Martin F.M."/>
        </authorList>
    </citation>
    <scope>NUCLEOTIDE SEQUENCE</scope>
    <source>
        <strain evidence="1">HHB10654</strain>
    </source>
</reference>
<comment type="caution">
    <text evidence="1">The sequence shown here is derived from an EMBL/GenBank/DDBJ whole genome shotgun (WGS) entry which is preliminary data.</text>
</comment>
<sequence length="313" mass="34115">MSTTVSGITFTKQTHLGVEMTKIPGIDEDIARLTRHKDVYPTIDPTPLFVDKEYEGRVVLVTGASRGIGAEIALHYARAGAAVSLLARSQGLLDDVKAKIENEVPGARVLTLTVDVKDAMKAAEAVQATVKKFGKLDVLVANAGASRPFGTRLGLVDPVAWWDTIEVNLRGPFNFIRFTIPHLEKSKGYIVVITSVAAQLRLATGSDYGVSKHAVDRLIEYIPLEHPDVKAFAMHPGNVDTQLVHENFEGDLPIAFDDKPALAASTALYLTAGKADWLTGRYISAQWDLGELEREYKEKVLEKNGLVSKLSLP</sequence>
<reference evidence="1" key="1">
    <citation type="submission" date="2021-03" db="EMBL/GenBank/DDBJ databases">
        <authorList>
            <consortium name="DOE Joint Genome Institute"/>
            <person name="Ahrendt S."/>
            <person name="Looney B.P."/>
            <person name="Miyauchi S."/>
            <person name="Morin E."/>
            <person name="Drula E."/>
            <person name="Courty P.E."/>
            <person name="Chicoki N."/>
            <person name="Fauchery L."/>
            <person name="Kohler A."/>
            <person name="Kuo A."/>
            <person name="Labutti K."/>
            <person name="Pangilinan J."/>
            <person name="Lipzen A."/>
            <person name="Riley R."/>
            <person name="Andreopoulos W."/>
            <person name="He G."/>
            <person name="Johnson J."/>
            <person name="Barry K.W."/>
            <person name="Grigoriev I.V."/>
            <person name="Nagy L."/>
            <person name="Hibbett D."/>
            <person name="Henrissat B."/>
            <person name="Matheny P.B."/>
            <person name="Labbe J."/>
            <person name="Martin F."/>
        </authorList>
    </citation>
    <scope>NUCLEOTIDE SEQUENCE</scope>
    <source>
        <strain evidence="1">HHB10654</strain>
    </source>
</reference>
<organism evidence="1 2">
    <name type="scientific">Artomyces pyxidatus</name>
    <dbReference type="NCBI Taxonomy" id="48021"/>
    <lineage>
        <taxon>Eukaryota</taxon>
        <taxon>Fungi</taxon>
        <taxon>Dikarya</taxon>
        <taxon>Basidiomycota</taxon>
        <taxon>Agaricomycotina</taxon>
        <taxon>Agaricomycetes</taxon>
        <taxon>Russulales</taxon>
        <taxon>Auriscalpiaceae</taxon>
        <taxon>Artomyces</taxon>
    </lineage>
</organism>
<accession>A0ACB8SR91</accession>
<protein>
    <submittedName>
        <fullName evidence="1">NAD-P-binding protein</fullName>
    </submittedName>
</protein>
<keyword evidence="2" id="KW-1185">Reference proteome</keyword>
<evidence type="ECO:0000313" key="1">
    <source>
        <dbReference type="EMBL" id="KAI0058727.1"/>
    </source>
</evidence>
<name>A0ACB8SR91_9AGAM</name>
<evidence type="ECO:0000313" key="2">
    <source>
        <dbReference type="Proteomes" id="UP000814140"/>
    </source>
</evidence>
<gene>
    <name evidence="1" type="ORF">BV25DRAFT_1829703</name>
</gene>
<dbReference type="Proteomes" id="UP000814140">
    <property type="component" value="Unassembled WGS sequence"/>
</dbReference>
<proteinExistence type="predicted"/>